<name>A0A0C1K1X0_9BACT</name>
<comment type="subunit">
    <text evidence="6">Homopolymer.</text>
</comment>
<evidence type="ECO:0000256" key="6">
    <source>
        <dbReference type="HAMAP-Rule" id="MF_00223"/>
    </source>
</evidence>
<evidence type="ECO:0000313" key="8">
    <source>
        <dbReference type="EMBL" id="KIC73392.1"/>
    </source>
</evidence>
<evidence type="ECO:0000256" key="2">
    <source>
        <dbReference type="ARBA" id="ARBA00005080"/>
    </source>
</evidence>
<dbReference type="Gene3D" id="3.30.1130.10">
    <property type="match status" value="1"/>
</dbReference>
<dbReference type="PANTHER" id="PTHR11109:SF7">
    <property type="entry name" value="GTP CYCLOHYDROLASE 1"/>
    <property type="match status" value="1"/>
</dbReference>
<keyword evidence="6" id="KW-0547">Nucleotide-binding</keyword>
<dbReference type="PANTHER" id="PTHR11109">
    <property type="entry name" value="GTP CYCLOHYDROLASE I"/>
    <property type="match status" value="1"/>
</dbReference>
<keyword evidence="4 6" id="KW-0554">One-carbon metabolism</keyword>
<dbReference type="SUPFAM" id="SSF55620">
    <property type="entry name" value="Tetrahydrobiopterin biosynthesis enzymes-like"/>
    <property type="match status" value="1"/>
</dbReference>
<feature type="domain" description="GTP cyclohydrolase I" evidence="7">
    <location>
        <begin position="44"/>
        <end position="224"/>
    </location>
</feature>
<dbReference type="Proteomes" id="UP000031465">
    <property type="component" value="Unassembled WGS sequence"/>
</dbReference>
<dbReference type="GO" id="GO:0005525">
    <property type="term" value="F:GTP binding"/>
    <property type="evidence" value="ECO:0007669"/>
    <property type="project" value="UniProtKB-KW"/>
</dbReference>
<reference evidence="8 9" key="1">
    <citation type="journal article" date="2014" name="Mol. Biol. Evol.">
        <title>Massive expansion of Ubiquitination-related gene families within the Chlamydiae.</title>
        <authorList>
            <person name="Domman D."/>
            <person name="Collingro A."/>
            <person name="Lagkouvardos I."/>
            <person name="Gehre L."/>
            <person name="Weinmaier T."/>
            <person name="Rattei T."/>
            <person name="Subtil A."/>
            <person name="Horn M."/>
        </authorList>
    </citation>
    <scope>NUCLEOTIDE SEQUENCE [LARGE SCALE GENOMIC DNA]</scope>
    <source>
        <strain evidence="8 9">EI2</strain>
    </source>
</reference>
<keyword evidence="6" id="KW-0342">GTP-binding</keyword>
<protein>
    <recommendedName>
        <fullName evidence="6">GTP cyclohydrolase 1</fullName>
        <ecNumber evidence="6">3.5.4.16</ecNumber>
    </recommendedName>
    <alternativeName>
        <fullName evidence="6">GTP cyclohydrolase I</fullName>
        <shortName evidence="6">GTP-CH-I</shortName>
    </alternativeName>
</protein>
<dbReference type="FunFam" id="3.30.1130.10:FF:000001">
    <property type="entry name" value="GTP cyclohydrolase 1"/>
    <property type="match status" value="1"/>
</dbReference>
<proteinExistence type="inferred from homology"/>
<dbReference type="NCBIfam" id="TIGR00063">
    <property type="entry name" value="folE"/>
    <property type="match status" value="1"/>
</dbReference>
<evidence type="ECO:0000259" key="7">
    <source>
        <dbReference type="Pfam" id="PF01227"/>
    </source>
</evidence>
<dbReference type="GO" id="GO:0003934">
    <property type="term" value="F:GTP cyclohydrolase I activity"/>
    <property type="evidence" value="ECO:0007669"/>
    <property type="project" value="UniProtKB-UniRule"/>
</dbReference>
<dbReference type="Gene3D" id="1.10.286.10">
    <property type="match status" value="1"/>
</dbReference>
<feature type="binding site" evidence="6">
    <location>
        <position position="188"/>
    </location>
    <ligand>
        <name>Zn(2+)</name>
        <dbReference type="ChEBI" id="CHEBI:29105"/>
    </ligand>
</feature>
<dbReference type="NCBIfam" id="NF006826">
    <property type="entry name" value="PRK09347.1-3"/>
    <property type="match status" value="1"/>
</dbReference>
<dbReference type="EC" id="3.5.4.16" evidence="6"/>
<dbReference type="InterPro" id="IPR001474">
    <property type="entry name" value="GTP_CycHdrlase_I"/>
</dbReference>
<comment type="pathway">
    <text evidence="2 6">Cofactor biosynthesis; 7,8-dihydroneopterin triphosphate biosynthesis; 7,8-dihydroneopterin triphosphate from GTP: step 1/1.</text>
</comment>
<dbReference type="AlphaFoldDB" id="A0A0C1K1X0"/>
<dbReference type="GO" id="GO:0006729">
    <property type="term" value="P:tetrahydrobiopterin biosynthetic process"/>
    <property type="evidence" value="ECO:0007669"/>
    <property type="project" value="TreeGrafter"/>
</dbReference>
<accession>A0A0C1K1X0</accession>
<gene>
    <name evidence="6 8" type="primary">folE</name>
    <name evidence="8" type="ORF">DB44_BG00810</name>
</gene>
<dbReference type="InterPro" id="IPR043133">
    <property type="entry name" value="GTP-CH-I_C/QueF"/>
</dbReference>
<sequence>MMSKKFMTKKEFPQKKIPPSITNFPSPIRRHQKRLSDQDKIKLIAEHFKAIMETLELDVEDESLARTPERVAKMYVNEIFSGLDEENFPEISFFKDEIHHEHKANMVFVKVGFTSFCEHHFVPMSGFAYVAYIPTNQLIGLSKIPRLVRYFAKRPQLQERLTAQIADSLALLLNTEHVAVSLTAIHSCVQARGIQDECSHTITNVLRGQFGADGNLRREFFEGINRRVFE</sequence>
<keyword evidence="6" id="KW-0862">Zinc</keyword>
<dbReference type="GO" id="GO:0046654">
    <property type="term" value="P:tetrahydrofolate biosynthetic process"/>
    <property type="evidence" value="ECO:0007669"/>
    <property type="project" value="UniProtKB-UniRule"/>
</dbReference>
<comment type="similarity">
    <text evidence="3 6">Belongs to the GTP cyclohydrolase I family.</text>
</comment>
<evidence type="ECO:0000256" key="1">
    <source>
        <dbReference type="ARBA" id="ARBA00001052"/>
    </source>
</evidence>
<dbReference type="Pfam" id="PF01227">
    <property type="entry name" value="GTP_cyclohydroI"/>
    <property type="match status" value="1"/>
</dbReference>
<keyword evidence="5 6" id="KW-0378">Hydrolase</keyword>
<dbReference type="InterPro" id="IPR018234">
    <property type="entry name" value="GTP_CycHdrlase_I_CS"/>
</dbReference>
<evidence type="ECO:0000256" key="3">
    <source>
        <dbReference type="ARBA" id="ARBA00008085"/>
    </source>
</evidence>
<dbReference type="HAMAP" id="MF_00223">
    <property type="entry name" value="FolE"/>
    <property type="match status" value="1"/>
</dbReference>
<feature type="binding site" evidence="6">
    <location>
        <position position="117"/>
    </location>
    <ligand>
        <name>Zn(2+)</name>
        <dbReference type="ChEBI" id="CHEBI:29105"/>
    </ligand>
</feature>
<comment type="catalytic activity">
    <reaction evidence="1 6">
        <text>GTP + H2O = 7,8-dihydroneopterin 3'-triphosphate + formate + H(+)</text>
        <dbReference type="Rhea" id="RHEA:17473"/>
        <dbReference type="ChEBI" id="CHEBI:15377"/>
        <dbReference type="ChEBI" id="CHEBI:15378"/>
        <dbReference type="ChEBI" id="CHEBI:15740"/>
        <dbReference type="ChEBI" id="CHEBI:37565"/>
        <dbReference type="ChEBI" id="CHEBI:58462"/>
        <dbReference type="EC" id="3.5.4.16"/>
    </reaction>
</comment>
<organism evidence="8 9">
    <name type="scientific">Candidatus Protochlamydia amoebophila</name>
    <dbReference type="NCBI Taxonomy" id="362787"/>
    <lineage>
        <taxon>Bacteria</taxon>
        <taxon>Pseudomonadati</taxon>
        <taxon>Chlamydiota</taxon>
        <taxon>Chlamydiia</taxon>
        <taxon>Parachlamydiales</taxon>
        <taxon>Parachlamydiaceae</taxon>
        <taxon>Candidatus Protochlamydia</taxon>
    </lineage>
</organism>
<dbReference type="InterPro" id="IPR020602">
    <property type="entry name" value="GTP_CycHdrlase_I_dom"/>
</dbReference>
<dbReference type="UniPathway" id="UPA00848">
    <property type="reaction ID" value="UER00151"/>
</dbReference>
<dbReference type="GO" id="GO:0005737">
    <property type="term" value="C:cytoplasm"/>
    <property type="evidence" value="ECO:0007669"/>
    <property type="project" value="TreeGrafter"/>
</dbReference>
<evidence type="ECO:0000256" key="5">
    <source>
        <dbReference type="ARBA" id="ARBA00022801"/>
    </source>
</evidence>
<dbReference type="GO" id="GO:0008270">
    <property type="term" value="F:zinc ion binding"/>
    <property type="evidence" value="ECO:0007669"/>
    <property type="project" value="UniProtKB-UniRule"/>
</dbReference>
<evidence type="ECO:0000256" key="4">
    <source>
        <dbReference type="ARBA" id="ARBA00022563"/>
    </source>
</evidence>
<dbReference type="PATRIC" id="fig|362787.3.peg.497"/>
<dbReference type="EMBL" id="JSAN01000030">
    <property type="protein sequence ID" value="KIC73392.1"/>
    <property type="molecule type" value="Genomic_DNA"/>
</dbReference>
<comment type="caution">
    <text evidence="8">The sequence shown here is derived from an EMBL/GenBank/DDBJ whole genome shotgun (WGS) entry which is preliminary data.</text>
</comment>
<dbReference type="NCBIfam" id="NF006824">
    <property type="entry name" value="PRK09347.1-1"/>
    <property type="match status" value="1"/>
</dbReference>
<dbReference type="InterPro" id="IPR043134">
    <property type="entry name" value="GTP-CH-I_N"/>
</dbReference>
<keyword evidence="6" id="KW-0479">Metal-binding</keyword>
<evidence type="ECO:0000313" key="9">
    <source>
        <dbReference type="Proteomes" id="UP000031465"/>
    </source>
</evidence>
<dbReference type="PROSITE" id="PS00860">
    <property type="entry name" value="GTP_CYCLOHYDROL_1_2"/>
    <property type="match status" value="1"/>
</dbReference>
<feature type="binding site" evidence="6">
    <location>
        <position position="120"/>
    </location>
    <ligand>
        <name>Zn(2+)</name>
        <dbReference type="ChEBI" id="CHEBI:29105"/>
    </ligand>
</feature>
<dbReference type="GO" id="GO:0006730">
    <property type="term" value="P:one-carbon metabolic process"/>
    <property type="evidence" value="ECO:0007669"/>
    <property type="project" value="UniProtKB-UniRule"/>
</dbReference>